<sequence>MGYEGCTKISHAPSYAEFLEEYLIPNMPVIIGPALVTSWPAFSTWTVPSKSGTDGKEDDPTTREIHWQYLVDRYGHFEVSVADCASVDVDGNQERDTRLFRDVVSLWQNGEGRTLYVKDWHLPNAVETEDPGKAFYTTPDIFRDDWMNAYYSAYTGDDFRFVYVGASGTFTPLHRDVYTSYSWSTNICGRKRWWLFDPQTTDVRHLAHVHRPSLLAYDVRHADPVKFPHLANVKAMVVDQKAGETIFV</sequence>
<dbReference type="InterPro" id="IPR003347">
    <property type="entry name" value="JmjC_dom"/>
</dbReference>
<dbReference type="PROSITE" id="PS51184">
    <property type="entry name" value="JMJC"/>
    <property type="match status" value="1"/>
</dbReference>
<protein>
    <recommendedName>
        <fullName evidence="1">JmjC domain-containing protein</fullName>
    </recommendedName>
</protein>
<dbReference type="Proteomes" id="UP000292702">
    <property type="component" value="Unassembled WGS sequence"/>
</dbReference>
<dbReference type="Pfam" id="PF13621">
    <property type="entry name" value="Cupin_8"/>
    <property type="match status" value="1"/>
</dbReference>
<organism evidence="2 3">
    <name type="scientific">Steccherinum ochraceum</name>
    <dbReference type="NCBI Taxonomy" id="92696"/>
    <lineage>
        <taxon>Eukaryota</taxon>
        <taxon>Fungi</taxon>
        <taxon>Dikarya</taxon>
        <taxon>Basidiomycota</taxon>
        <taxon>Agaricomycotina</taxon>
        <taxon>Agaricomycetes</taxon>
        <taxon>Polyporales</taxon>
        <taxon>Steccherinaceae</taxon>
        <taxon>Steccherinum</taxon>
    </lineage>
</organism>
<dbReference type="PANTHER" id="PTHR12480:SF6">
    <property type="entry name" value="2-OXOGLUTARATE AND IRON-DEPENDENT OXYGENASE JMJD4"/>
    <property type="match status" value="1"/>
</dbReference>
<dbReference type="GO" id="GO:0005737">
    <property type="term" value="C:cytoplasm"/>
    <property type="evidence" value="ECO:0007669"/>
    <property type="project" value="TreeGrafter"/>
</dbReference>
<dbReference type="GO" id="GO:0005634">
    <property type="term" value="C:nucleus"/>
    <property type="evidence" value="ECO:0007669"/>
    <property type="project" value="TreeGrafter"/>
</dbReference>
<dbReference type="EMBL" id="RWJN01000412">
    <property type="protein sequence ID" value="TCD61992.1"/>
    <property type="molecule type" value="Genomic_DNA"/>
</dbReference>
<dbReference type="GO" id="GO:0016706">
    <property type="term" value="F:2-oxoglutarate-dependent dioxygenase activity"/>
    <property type="evidence" value="ECO:0007669"/>
    <property type="project" value="TreeGrafter"/>
</dbReference>
<dbReference type="GO" id="GO:0043565">
    <property type="term" value="F:sequence-specific DNA binding"/>
    <property type="evidence" value="ECO:0007669"/>
    <property type="project" value="TreeGrafter"/>
</dbReference>
<gene>
    <name evidence="2" type="ORF">EIP91_007632</name>
</gene>
<comment type="caution">
    <text evidence="2">The sequence shown here is derived from an EMBL/GenBank/DDBJ whole genome shotgun (WGS) entry which is preliminary data.</text>
</comment>
<dbReference type="OrthoDB" id="424465at2759"/>
<keyword evidence="3" id="KW-1185">Reference proteome</keyword>
<dbReference type="SUPFAM" id="SSF51197">
    <property type="entry name" value="Clavaminate synthase-like"/>
    <property type="match status" value="1"/>
</dbReference>
<dbReference type="STRING" id="92696.A0A4R0R440"/>
<dbReference type="PANTHER" id="PTHR12480">
    <property type="entry name" value="ARGININE DEMETHYLASE AND LYSYL-HYDROXYLASE JMJD"/>
    <property type="match status" value="1"/>
</dbReference>
<dbReference type="GO" id="GO:0045905">
    <property type="term" value="P:positive regulation of translational termination"/>
    <property type="evidence" value="ECO:0007669"/>
    <property type="project" value="TreeGrafter"/>
</dbReference>
<dbReference type="AlphaFoldDB" id="A0A4R0R440"/>
<dbReference type="InterPro" id="IPR041667">
    <property type="entry name" value="Cupin_8"/>
</dbReference>
<evidence type="ECO:0000313" key="2">
    <source>
        <dbReference type="EMBL" id="TCD61992.1"/>
    </source>
</evidence>
<name>A0A4R0R440_9APHY</name>
<dbReference type="Gene3D" id="2.60.120.650">
    <property type="entry name" value="Cupin"/>
    <property type="match status" value="1"/>
</dbReference>
<accession>A0A4R0R440</accession>
<dbReference type="InterPro" id="IPR050910">
    <property type="entry name" value="JMJD6_ArgDemeth/LysHydrox"/>
</dbReference>
<evidence type="ECO:0000259" key="1">
    <source>
        <dbReference type="PROSITE" id="PS51184"/>
    </source>
</evidence>
<proteinExistence type="predicted"/>
<evidence type="ECO:0000313" key="3">
    <source>
        <dbReference type="Proteomes" id="UP000292702"/>
    </source>
</evidence>
<reference evidence="2 3" key="1">
    <citation type="submission" date="2018-11" db="EMBL/GenBank/DDBJ databases">
        <title>Genome assembly of Steccherinum ochraceum LE-BIN_3174, the white-rot fungus of the Steccherinaceae family (The Residual Polyporoid clade, Polyporales, Basidiomycota).</title>
        <authorList>
            <person name="Fedorova T.V."/>
            <person name="Glazunova O.A."/>
            <person name="Landesman E.O."/>
            <person name="Moiseenko K.V."/>
            <person name="Psurtseva N.V."/>
            <person name="Savinova O.S."/>
            <person name="Shakhova N.V."/>
            <person name="Tyazhelova T.V."/>
            <person name="Vasina D.V."/>
        </authorList>
    </citation>
    <scope>NUCLEOTIDE SEQUENCE [LARGE SCALE GENOMIC DNA]</scope>
    <source>
        <strain evidence="2 3">LE-BIN_3174</strain>
    </source>
</reference>
<feature type="domain" description="JmjC" evidence="1">
    <location>
        <begin position="127"/>
        <end position="248"/>
    </location>
</feature>